<keyword evidence="5" id="KW-0535">Nitrogen fixation</keyword>
<comment type="subunit">
    <text evidence="3">Homotrimer; associates with NifD.</text>
</comment>
<reference evidence="7" key="1">
    <citation type="submission" date="2016-08" db="EMBL/GenBank/DDBJ databases">
        <authorList>
            <person name="Varghese N."/>
            <person name="Submissions Spin"/>
        </authorList>
    </citation>
    <scope>NUCLEOTIDE SEQUENCE [LARGE SCALE GENOMIC DNA]</scope>
    <source>
        <strain evidence="7">REICA_142</strain>
    </source>
</reference>
<evidence type="ECO:0000256" key="1">
    <source>
        <dbReference type="ARBA" id="ARBA00002247"/>
    </source>
</evidence>
<dbReference type="OrthoDB" id="9811868at2"/>
<dbReference type="RefSeq" id="WP_090135042.1">
    <property type="nucleotide sequence ID" value="NZ_FMBC01000012.1"/>
</dbReference>
<dbReference type="InterPro" id="IPR004893">
    <property type="entry name" value="NifW"/>
</dbReference>
<comment type="function">
    <text evidence="1">May protect the nitrogenase Fe-Mo protein from oxidative damage.</text>
</comment>
<organism evidence="6 7">
    <name type="scientific">Kosakonia oryziphila</name>
    <dbReference type="NCBI Taxonomy" id="1005667"/>
    <lineage>
        <taxon>Bacteria</taxon>
        <taxon>Pseudomonadati</taxon>
        <taxon>Pseudomonadota</taxon>
        <taxon>Gammaproteobacteria</taxon>
        <taxon>Enterobacterales</taxon>
        <taxon>Enterobacteriaceae</taxon>
        <taxon>Kosakonia</taxon>
    </lineage>
</organism>
<gene>
    <name evidence="6" type="ORF">GA0061070_101229</name>
</gene>
<dbReference type="Proteomes" id="UP000198515">
    <property type="component" value="Unassembled WGS sequence"/>
</dbReference>
<protein>
    <recommendedName>
        <fullName evidence="4">Nitrogenase-stabilizing/protective protein NifW</fullName>
    </recommendedName>
</protein>
<dbReference type="EMBL" id="FMBC01000012">
    <property type="protein sequence ID" value="SCC20525.1"/>
    <property type="molecule type" value="Genomic_DNA"/>
</dbReference>
<evidence type="ECO:0000313" key="7">
    <source>
        <dbReference type="Proteomes" id="UP000198515"/>
    </source>
</evidence>
<keyword evidence="7" id="KW-1185">Reference proteome</keyword>
<evidence type="ECO:0000256" key="4">
    <source>
        <dbReference type="ARBA" id="ARBA00016274"/>
    </source>
</evidence>
<dbReference type="Pfam" id="PF03206">
    <property type="entry name" value="NifW"/>
    <property type="match status" value="1"/>
</dbReference>
<sequence length="86" mass="10391">MMEWFYQIPGVDELDSAESFFEFFSVPYDPLVLRHCCLPVLREFHQRLRQNVPLRNLLEEAPRAPWLLARRLLTESYQHYLPEQTP</sequence>
<evidence type="ECO:0000256" key="2">
    <source>
        <dbReference type="ARBA" id="ARBA00008351"/>
    </source>
</evidence>
<name>A0A1C4CN43_9ENTR</name>
<comment type="similarity">
    <text evidence="2">Belongs to the NifW family.</text>
</comment>
<accession>A0A1C4CN43</accession>
<evidence type="ECO:0000313" key="6">
    <source>
        <dbReference type="EMBL" id="SCC20525.1"/>
    </source>
</evidence>
<dbReference type="GO" id="GO:0009399">
    <property type="term" value="P:nitrogen fixation"/>
    <property type="evidence" value="ECO:0007669"/>
    <property type="project" value="InterPro"/>
</dbReference>
<proteinExistence type="inferred from homology"/>
<evidence type="ECO:0000256" key="5">
    <source>
        <dbReference type="ARBA" id="ARBA00023231"/>
    </source>
</evidence>
<dbReference type="AlphaFoldDB" id="A0A1C4CN43"/>
<evidence type="ECO:0000256" key="3">
    <source>
        <dbReference type="ARBA" id="ARBA00011284"/>
    </source>
</evidence>